<sequence>MKVIKTIRPGELGARRFEQRFGKRLCAVCYRESPCGKKIFTTVELIIDEREKPATGTSLAAVNTYRKAEPVAVCVGYEEQAMRRLIKQSGGRWSKTGKAWVMGHASRECDNARPGASHSGGSG</sequence>
<dbReference type="EMBL" id="JBHSVR010000001">
    <property type="protein sequence ID" value="MFC6633697.1"/>
    <property type="molecule type" value="Genomic_DNA"/>
</dbReference>
<comment type="caution">
    <text evidence="1">The sequence shown here is derived from an EMBL/GenBank/DDBJ whole genome shotgun (WGS) entry which is preliminary data.</text>
</comment>
<reference evidence="2" key="1">
    <citation type="journal article" date="2019" name="Int. J. Syst. Evol. Microbiol.">
        <title>The Global Catalogue of Microorganisms (GCM) 10K type strain sequencing project: providing services to taxonomists for standard genome sequencing and annotation.</title>
        <authorList>
            <consortium name="The Broad Institute Genomics Platform"/>
            <consortium name="The Broad Institute Genome Sequencing Center for Infectious Disease"/>
            <person name="Wu L."/>
            <person name="Ma J."/>
        </authorList>
    </citation>
    <scope>NUCLEOTIDE SEQUENCE [LARGE SCALE GENOMIC DNA]</scope>
    <source>
        <strain evidence="2">CGMCC 1.13718</strain>
    </source>
</reference>
<evidence type="ECO:0000313" key="2">
    <source>
        <dbReference type="Proteomes" id="UP001596425"/>
    </source>
</evidence>
<keyword evidence="2" id="KW-1185">Reference proteome</keyword>
<accession>A0ABW1YQ28</accession>
<evidence type="ECO:0000313" key="1">
    <source>
        <dbReference type="EMBL" id="MFC6633697.1"/>
    </source>
</evidence>
<gene>
    <name evidence="1" type="ORF">ACFQBM_10410</name>
</gene>
<organism evidence="1 2">
    <name type="scientific">Microbulbifer taiwanensis</name>
    <dbReference type="NCBI Taxonomy" id="986746"/>
    <lineage>
        <taxon>Bacteria</taxon>
        <taxon>Pseudomonadati</taxon>
        <taxon>Pseudomonadota</taxon>
        <taxon>Gammaproteobacteria</taxon>
        <taxon>Cellvibrionales</taxon>
        <taxon>Microbulbiferaceae</taxon>
        <taxon>Microbulbifer</taxon>
    </lineage>
</organism>
<protein>
    <submittedName>
        <fullName evidence="1">Uncharacterized protein</fullName>
    </submittedName>
</protein>
<dbReference type="RefSeq" id="WP_193194570.1">
    <property type="nucleotide sequence ID" value="NZ_JACZFR010000062.1"/>
</dbReference>
<proteinExistence type="predicted"/>
<name>A0ABW1YQ28_9GAMM</name>
<dbReference type="Proteomes" id="UP001596425">
    <property type="component" value="Unassembled WGS sequence"/>
</dbReference>